<dbReference type="GeneID" id="101240719"/>
<dbReference type="PROSITE" id="PS51257">
    <property type="entry name" value="PROKAR_LIPOPROTEIN"/>
    <property type="match status" value="1"/>
</dbReference>
<evidence type="ECO:0000256" key="1">
    <source>
        <dbReference type="SAM" id="SignalP"/>
    </source>
</evidence>
<protein>
    <submittedName>
        <fullName evidence="3">Uncharacterized protein LOC101240719 isoform X1</fullName>
    </submittedName>
</protein>
<keyword evidence="2" id="KW-1185">Reference proteome</keyword>
<accession>A0ABM4D853</accession>
<keyword evidence="1" id="KW-0732">Signal</keyword>
<feature type="chain" id="PRO_5046728076" evidence="1">
    <location>
        <begin position="21"/>
        <end position="111"/>
    </location>
</feature>
<dbReference type="RefSeq" id="XP_065670502.1">
    <property type="nucleotide sequence ID" value="XM_065814430.1"/>
</dbReference>
<feature type="signal peptide" evidence="1">
    <location>
        <begin position="1"/>
        <end position="20"/>
    </location>
</feature>
<evidence type="ECO:0000313" key="3">
    <source>
        <dbReference type="RefSeq" id="XP_065670502.1"/>
    </source>
</evidence>
<gene>
    <name evidence="3" type="primary">LOC101240719</name>
</gene>
<organism evidence="2 3">
    <name type="scientific">Hydra vulgaris</name>
    <name type="common">Hydra</name>
    <name type="synonym">Hydra attenuata</name>
    <dbReference type="NCBI Taxonomy" id="6087"/>
    <lineage>
        <taxon>Eukaryota</taxon>
        <taxon>Metazoa</taxon>
        <taxon>Cnidaria</taxon>
        <taxon>Hydrozoa</taxon>
        <taxon>Hydroidolina</taxon>
        <taxon>Anthoathecata</taxon>
        <taxon>Aplanulata</taxon>
        <taxon>Hydridae</taxon>
        <taxon>Hydra</taxon>
    </lineage>
</organism>
<name>A0ABM4D853_HYDVU</name>
<reference evidence="3" key="1">
    <citation type="submission" date="2025-08" db="UniProtKB">
        <authorList>
            <consortium name="RefSeq"/>
        </authorList>
    </citation>
    <scope>IDENTIFICATION</scope>
</reference>
<dbReference type="Proteomes" id="UP001652625">
    <property type="component" value="Chromosome 12"/>
</dbReference>
<sequence>MDLIKYVSFLGILAIVACTATKIPCNSTQGEKYDAQNVNAFSTKCLCDFEECNENVDWFEVFGKSCVKAGFECCSKRRQICRMHASSIEQYDKCSKEYIVCSIKINSNKNN</sequence>
<evidence type="ECO:0000313" key="2">
    <source>
        <dbReference type="Proteomes" id="UP001652625"/>
    </source>
</evidence>
<proteinExistence type="predicted"/>